<feature type="compositionally biased region" description="Basic residues" evidence="1">
    <location>
        <begin position="552"/>
        <end position="565"/>
    </location>
</feature>
<name>N1PFL3_DOTSN</name>
<dbReference type="Proteomes" id="UP000016933">
    <property type="component" value="Unassembled WGS sequence"/>
</dbReference>
<feature type="compositionally biased region" description="Polar residues" evidence="1">
    <location>
        <begin position="278"/>
        <end position="292"/>
    </location>
</feature>
<reference evidence="3" key="1">
    <citation type="journal article" date="2012" name="PLoS Genet.">
        <title>The genomes of the fungal plant pathogens Cladosporium fulvum and Dothistroma septosporum reveal adaptation to different hosts and lifestyles but also signatures of common ancestry.</title>
        <authorList>
            <person name="de Wit P.J.G.M."/>
            <person name="van der Burgt A."/>
            <person name="Oekmen B."/>
            <person name="Stergiopoulos I."/>
            <person name="Abd-Elsalam K.A."/>
            <person name="Aerts A.L."/>
            <person name="Bahkali A.H."/>
            <person name="Beenen H.G."/>
            <person name="Chettri P."/>
            <person name="Cox M.P."/>
            <person name="Datema E."/>
            <person name="de Vries R.P."/>
            <person name="Dhillon B."/>
            <person name="Ganley A.R."/>
            <person name="Griffiths S.A."/>
            <person name="Guo Y."/>
            <person name="Hamelin R.C."/>
            <person name="Henrissat B."/>
            <person name="Kabir M.S."/>
            <person name="Jashni M.K."/>
            <person name="Kema G."/>
            <person name="Klaubauf S."/>
            <person name="Lapidus A."/>
            <person name="Levasseur A."/>
            <person name="Lindquist E."/>
            <person name="Mehrabi R."/>
            <person name="Ohm R.A."/>
            <person name="Owen T.J."/>
            <person name="Salamov A."/>
            <person name="Schwelm A."/>
            <person name="Schijlen E."/>
            <person name="Sun H."/>
            <person name="van den Burg H.A."/>
            <person name="van Ham R.C.H.J."/>
            <person name="Zhang S."/>
            <person name="Goodwin S.B."/>
            <person name="Grigoriev I.V."/>
            <person name="Collemare J."/>
            <person name="Bradshaw R.E."/>
        </authorList>
    </citation>
    <scope>NUCLEOTIDE SEQUENCE [LARGE SCALE GENOMIC DNA]</scope>
    <source>
        <strain evidence="3">NZE10 / CBS 128990</strain>
    </source>
</reference>
<proteinExistence type="predicted"/>
<keyword evidence="3" id="KW-1185">Reference proteome</keyword>
<feature type="compositionally biased region" description="Basic residues" evidence="1">
    <location>
        <begin position="296"/>
        <end position="308"/>
    </location>
</feature>
<gene>
    <name evidence="2" type="ORF">DOTSEDRAFT_27499</name>
</gene>
<evidence type="ECO:0000256" key="1">
    <source>
        <dbReference type="SAM" id="MobiDB-lite"/>
    </source>
</evidence>
<dbReference type="EMBL" id="KB446543">
    <property type="protein sequence ID" value="EME40899.1"/>
    <property type="molecule type" value="Genomic_DNA"/>
</dbReference>
<reference evidence="2 3" key="2">
    <citation type="journal article" date="2012" name="PLoS Pathog.">
        <title>Diverse lifestyles and strategies of plant pathogenesis encoded in the genomes of eighteen Dothideomycetes fungi.</title>
        <authorList>
            <person name="Ohm R.A."/>
            <person name="Feau N."/>
            <person name="Henrissat B."/>
            <person name="Schoch C.L."/>
            <person name="Horwitz B.A."/>
            <person name="Barry K.W."/>
            <person name="Condon B.J."/>
            <person name="Copeland A.C."/>
            <person name="Dhillon B."/>
            <person name="Glaser F."/>
            <person name="Hesse C.N."/>
            <person name="Kosti I."/>
            <person name="LaButti K."/>
            <person name="Lindquist E.A."/>
            <person name="Lucas S."/>
            <person name="Salamov A.A."/>
            <person name="Bradshaw R.E."/>
            <person name="Ciuffetti L."/>
            <person name="Hamelin R.C."/>
            <person name="Kema G.H.J."/>
            <person name="Lawrence C."/>
            <person name="Scott J.A."/>
            <person name="Spatafora J.W."/>
            <person name="Turgeon B.G."/>
            <person name="de Wit P.J.G.M."/>
            <person name="Zhong S."/>
            <person name="Goodwin S.B."/>
            <person name="Grigoriev I.V."/>
        </authorList>
    </citation>
    <scope>NUCLEOTIDE SEQUENCE [LARGE SCALE GENOMIC DNA]</scope>
    <source>
        <strain evidence="3">NZE10 / CBS 128990</strain>
    </source>
</reference>
<feature type="region of interest" description="Disordered" evidence="1">
    <location>
        <begin position="219"/>
        <end position="253"/>
    </location>
</feature>
<evidence type="ECO:0000313" key="3">
    <source>
        <dbReference type="Proteomes" id="UP000016933"/>
    </source>
</evidence>
<dbReference type="OMA" id="CHNCDSW"/>
<accession>N1PFL3</accession>
<sequence>MSDLCHNCGDCHLGAQAVKCRKELQECIICRSLGHTYNFCPRSVHQLDEAYNYLMLCHNCDSWHLPKACEHELKHCERCQQYGHMVFFCPIDPEPRCRVDEPMGAKRQRVQDAGRELVQHRIAPVTEVLHVHPQLLRDIKLYAVRDAFQLLGAYRQADVLQYFARPVLPPLQAMTSTVQHPISFVTQQQGVNHDIDASAPSAAATSPDGNIFELRGMQHSEQQGQGSPTMLPTPAATTEPQTSTAPESTSSGVYQTMHDRFERGELAMAQDAQETHSDSATQSPAAGSVDTQPKTAGKKKATPKPRRPVMRCATCKKRHMKCKHFDEDGNPEIPGLLPAAPSASGSPNELSSAVGLVYEPRISQLVSQEEQDLIRASNGQKTMQDYITPTDQAMLAELPEFDHTLRKYHGDIDQLGWLDKSKKYAQSALVTDQAASMMPQSTYHDHHWFDSGGIPAVNETHRLQHALGDQAAPTDQELERNLAQMLSEEAGFGPPESHPESVVFGGSASVAFMGTAQTLAPETDAKLVIAQDDGVGNADMDTFVADLVEPPKKKKGGGRKRTKAA</sequence>
<organism evidence="2 3">
    <name type="scientific">Dothistroma septosporum (strain NZE10 / CBS 128990)</name>
    <name type="common">Red band needle blight fungus</name>
    <name type="synonym">Mycosphaerella pini</name>
    <dbReference type="NCBI Taxonomy" id="675120"/>
    <lineage>
        <taxon>Eukaryota</taxon>
        <taxon>Fungi</taxon>
        <taxon>Dikarya</taxon>
        <taxon>Ascomycota</taxon>
        <taxon>Pezizomycotina</taxon>
        <taxon>Dothideomycetes</taxon>
        <taxon>Dothideomycetidae</taxon>
        <taxon>Mycosphaerellales</taxon>
        <taxon>Mycosphaerellaceae</taxon>
        <taxon>Dothistroma</taxon>
    </lineage>
</organism>
<feature type="region of interest" description="Disordered" evidence="1">
    <location>
        <begin position="270"/>
        <end position="308"/>
    </location>
</feature>
<protein>
    <submittedName>
        <fullName evidence="2">Uncharacterized protein</fullName>
    </submittedName>
</protein>
<evidence type="ECO:0000313" key="2">
    <source>
        <dbReference type="EMBL" id="EME40899.1"/>
    </source>
</evidence>
<feature type="region of interest" description="Disordered" evidence="1">
    <location>
        <begin position="546"/>
        <end position="565"/>
    </location>
</feature>
<dbReference type="OrthoDB" id="3643480at2759"/>
<dbReference type="HOGENOM" id="CLU_482335_0_0_1"/>
<dbReference type="AlphaFoldDB" id="N1PFL3"/>